<accession>A0ABT0IPF4</accession>
<organism evidence="1 2">
    <name type="scientific">Neorhizobium turbinariae</name>
    <dbReference type="NCBI Taxonomy" id="2937795"/>
    <lineage>
        <taxon>Bacteria</taxon>
        <taxon>Pseudomonadati</taxon>
        <taxon>Pseudomonadota</taxon>
        <taxon>Alphaproteobacteria</taxon>
        <taxon>Hyphomicrobiales</taxon>
        <taxon>Rhizobiaceae</taxon>
        <taxon>Rhizobium/Agrobacterium group</taxon>
        <taxon>Neorhizobium</taxon>
    </lineage>
</organism>
<sequence>MGFAAKAFEDMDLDERHLMFDTVATALEQAASDAEDEGDVTAGQNTMAVAGTLRGLSMNLADCDVHAAELLLEQGVMLLHELSSRHAGPEHLQ</sequence>
<dbReference type="EMBL" id="JALPRY010000008">
    <property type="protein sequence ID" value="MCK8779734.1"/>
    <property type="molecule type" value="Genomic_DNA"/>
</dbReference>
<dbReference type="RefSeq" id="WP_248682446.1">
    <property type="nucleotide sequence ID" value="NZ_JALPRY010000008.1"/>
</dbReference>
<name>A0ABT0IPF4_9HYPH</name>
<dbReference type="Proteomes" id="UP001202827">
    <property type="component" value="Unassembled WGS sequence"/>
</dbReference>
<proteinExistence type="predicted"/>
<reference evidence="1 2" key="1">
    <citation type="submission" date="2022-04" db="EMBL/GenBank/DDBJ databases">
        <title>Rhizobium coralii sp. nov., isolated from coral Turbinaria peltata.</title>
        <authorList>
            <person name="Sun H."/>
        </authorList>
    </citation>
    <scope>NUCLEOTIDE SEQUENCE [LARGE SCALE GENOMIC DNA]</scope>
    <source>
        <strain evidence="1 2">NTR19</strain>
    </source>
</reference>
<evidence type="ECO:0000313" key="1">
    <source>
        <dbReference type="EMBL" id="MCK8779734.1"/>
    </source>
</evidence>
<comment type="caution">
    <text evidence="1">The sequence shown here is derived from an EMBL/GenBank/DDBJ whole genome shotgun (WGS) entry which is preliminary data.</text>
</comment>
<evidence type="ECO:0000313" key="2">
    <source>
        <dbReference type="Proteomes" id="UP001202827"/>
    </source>
</evidence>
<gene>
    <name evidence="1" type="ORF">M0654_07010</name>
</gene>
<protein>
    <submittedName>
        <fullName evidence="1">Uncharacterized protein</fullName>
    </submittedName>
</protein>
<keyword evidence="2" id="KW-1185">Reference proteome</keyword>